<keyword evidence="3" id="KW-1185">Reference proteome</keyword>
<sequence>MLMTRMITLSVIVLAAGISKATPTPEPVPIDPGLQRVVAEKNGMGVVNSTKSTVNSALHCSEVTLLVLSVPVMTAGAAFLVF</sequence>
<keyword evidence="1" id="KW-0732">Signal</keyword>
<evidence type="ECO:0000313" key="2">
    <source>
        <dbReference type="EMBL" id="KAJ3833873.1"/>
    </source>
</evidence>
<evidence type="ECO:0000313" key="3">
    <source>
        <dbReference type="Proteomes" id="UP001163846"/>
    </source>
</evidence>
<dbReference type="EMBL" id="MU806619">
    <property type="protein sequence ID" value="KAJ3833873.1"/>
    <property type="molecule type" value="Genomic_DNA"/>
</dbReference>
<proteinExistence type="predicted"/>
<comment type="caution">
    <text evidence="2">The sequence shown here is derived from an EMBL/GenBank/DDBJ whole genome shotgun (WGS) entry which is preliminary data.</text>
</comment>
<accession>A0AA38P061</accession>
<organism evidence="2 3">
    <name type="scientific">Lentinula raphanica</name>
    <dbReference type="NCBI Taxonomy" id="153919"/>
    <lineage>
        <taxon>Eukaryota</taxon>
        <taxon>Fungi</taxon>
        <taxon>Dikarya</taxon>
        <taxon>Basidiomycota</taxon>
        <taxon>Agaricomycotina</taxon>
        <taxon>Agaricomycetes</taxon>
        <taxon>Agaricomycetidae</taxon>
        <taxon>Agaricales</taxon>
        <taxon>Marasmiineae</taxon>
        <taxon>Omphalotaceae</taxon>
        <taxon>Lentinula</taxon>
    </lineage>
</organism>
<dbReference type="AlphaFoldDB" id="A0AA38P061"/>
<dbReference type="Proteomes" id="UP001163846">
    <property type="component" value="Unassembled WGS sequence"/>
</dbReference>
<evidence type="ECO:0000256" key="1">
    <source>
        <dbReference type="SAM" id="SignalP"/>
    </source>
</evidence>
<feature type="chain" id="PRO_5041256183" evidence="1">
    <location>
        <begin position="22"/>
        <end position="82"/>
    </location>
</feature>
<name>A0AA38P061_9AGAR</name>
<feature type="signal peptide" evidence="1">
    <location>
        <begin position="1"/>
        <end position="21"/>
    </location>
</feature>
<reference evidence="2" key="1">
    <citation type="submission" date="2022-08" db="EMBL/GenBank/DDBJ databases">
        <authorList>
            <consortium name="DOE Joint Genome Institute"/>
            <person name="Min B."/>
            <person name="Riley R."/>
            <person name="Sierra-Patev S."/>
            <person name="Naranjo-Ortiz M."/>
            <person name="Looney B."/>
            <person name="Konkel Z."/>
            <person name="Slot J.C."/>
            <person name="Sakamoto Y."/>
            <person name="Steenwyk J.L."/>
            <person name="Rokas A."/>
            <person name="Carro J."/>
            <person name="Camarero S."/>
            <person name="Ferreira P."/>
            <person name="Molpeceres G."/>
            <person name="Ruiz-Duenas F.J."/>
            <person name="Serrano A."/>
            <person name="Henrissat B."/>
            <person name="Drula E."/>
            <person name="Hughes K.W."/>
            <person name="Mata J.L."/>
            <person name="Ishikawa N.K."/>
            <person name="Vargas-Isla R."/>
            <person name="Ushijima S."/>
            <person name="Smith C.A."/>
            <person name="Ahrendt S."/>
            <person name="Andreopoulos W."/>
            <person name="He G."/>
            <person name="Labutti K."/>
            <person name="Lipzen A."/>
            <person name="Ng V."/>
            <person name="Sandor L."/>
            <person name="Barry K."/>
            <person name="Martinez A.T."/>
            <person name="Xiao Y."/>
            <person name="Gibbons J.G."/>
            <person name="Terashima K."/>
            <person name="Hibbett D.S."/>
            <person name="Grigoriev I.V."/>
        </authorList>
    </citation>
    <scope>NUCLEOTIDE SEQUENCE</scope>
    <source>
        <strain evidence="2">TFB9207</strain>
    </source>
</reference>
<protein>
    <submittedName>
        <fullName evidence="2">Uncharacterized protein</fullName>
    </submittedName>
</protein>
<gene>
    <name evidence="2" type="ORF">F5878DRAFT_665261</name>
</gene>